<accession>A0AAV9QD60</accession>
<organism evidence="5 6">
    <name type="scientific">Vermiconidia calcicola</name>
    <dbReference type="NCBI Taxonomy" id="1690605"/>
    <lineage>
        <taxon>Eukaryota</taxon>
        <taxon>Fungi</taxon>
        <taxon>Dikarya</taxon>
        <taxon>Ascomycota</taxon>
        <taxon>Pezizomycotina</taxon>
        <taxon>Dothideomycetes</taxon>
        <taxon>Dothideomycetidae</taxon>
        <taxon>Mycosphaerellales</taxon>
        <taxon>Extremaceae</taxon>
        <taxon>Vermiconidia</taxon>
    </lineage>
</organism>
<evidence type="ECO:0000259" key="4">
    <source>
        <dbReference type="Pfam" id="PF25053"/>
    </source>
</evidence>
<evidence type="ECO:0000313" key="5">
    <source>
        <dbReference type="EMBL" id="KAK5539604.1"/>
    </source>
</evidence>
<evidence type="ECO:0000313" key="6">
    <source>
        <dbReference type="Proteomes" id="UP001345827"/>
    </source>
</evidence>
<feature type="region of interest" description="Disordered" evidence="2">
    <location>
        <begin position="691"/>
        <end position="839"/>
    </location>
</feature>
<dbReference type="Pfam" id="PF24883">
    <property type="entry name" value="NPHP3_N"/>
    <property type="match status" value="1"/>
</dbReference>
<dbReference type="InterPro" id="IPR056884">
    <property type="entry name" value="NPHP3-like_N"/>
</dbReference>
<dbReference type="SUPFAM" id="SSF52540">
    <property type="entry name" value="P-loop containing nucleoside triphosphate hydrolases"/>
    <property type="match status" value="1"/>
</dbReference>
<dbReference type="AlphaFoldDB" id="A0AAV9QD60"/>
<gene>
    <name evidence="5" type="ORF">LTR25_003308</name>
</gene>
<dbReference type="Gene3D" id="3.40.50.300">
    <property type="entry name" value="P-loop containing nucleotide triphosphate hydrolases"/>
    <property type="match status" value="1"/>
</dbReference>
<protein>
    <recommendedName>
        <fullName evidence="7">NACHT domain-containing protein</fullName>
    </recommendedName>
</protein>
<comment type="caution">
    <text evidence="5">The sequence shown here is derived from an EMBL/GenBank/DDBJ whole genome shotgun (WGS) entry which is preliminary data.</text>
</comment>
<evidence type="ECO:0000259" key="3">
    <source>
        <dbReference type="Pfam" id="PF24883"/>
    </source>
</evidence>
<feature type="compositionally biased region" description="Polar residues" evidence="2">
    <location>
        <begin position="734"/>
        <end position="745"/>
    </location>
</feature>
<name>A0AAV9QD60_9PEZI</name>
<evidence type="ECO:0000256" key="2">
    <source>
        <dbReference type="SAM" id="MobiDB-lite"/>
    </source>
</evidence>
<evidence type="ECO:0008006" key="7">
    <source>
        <dbReference type="Google" id="ProtNLM"/>
    </source>
</evidence>
<evidence type="ECO:0000256" key="1">
    <source>
        <dbReference type="ARBA" id="ARBA00022737"/>
    </source>
</evidence>
<dbReference type="PANTHER" id="PTHR10039:SF5">
    <property type="entry name" value="NACHT DOMAIN-CONTAINING PROTEIN"/>
    <property type="match status" value="1"/>
</dbReference>
<dbReference type="InterPro" id="IPR027417">
    <property type="entry name" value="P-loop_NTPase"/>
</dbReference>
<keyword evidence="1" id="KW-0677">Repeat</keyword>
<feature type="domain" description="DUF7791" evidence="4">
    <location>
        <begin position="844"/>
        <end position="891"/>
    </location>
</feature>
<dbReference type="InterPro" id="IPR056693">
    <property type="entry name" value="DUF7791"/>
</dbReference>
<dbReference type="PANTHER" id="PTHR10039">
    <property type="entry name" value="AMELOGENIN"/>
    <property type="match status" value="1"/>
</dbReference>
<feature type="compositionally biased region" description="Basic and acidic residues" evidence="2">
    <location>
        <begin position="704"/>
        <end position="729"/>
    </location>
</feature>
<feature type="domain" description="Nephrocystin 3-like N-terminal" evidence="3">
    <location>
        <begin position="307"/>
        <end position="481"/>
    </location>
</feature>
<dbReference type="EMBL" id="JAXLQG010000005">
    <property type="protein sequence ID" value="KAK5539604.1"/>
    <property type="molecule type" value="Genomic_DNA"/>
</dbReference>
<dbReference type="Pfam" id="PF25053">
    <property type="entry name" value="DUF7791"/>
    <property type="match status" value="2"/>
</dbReference>
<feature type="domain" description="DUF7791" evidence="4">
    <location>
        <begin position="594"/>
        <end position="667"/>
    </location>
</feature>
<reference evidence="5 6" key="1">
    <citation type="submission" date="2023-06" db="EMBL/GenBank/DDBJ databases">
        <title>Black Yeasts Isolated from many extreme environments.</title>
        <authorList>
            <person name="Coleine C."/>
            <person name="Stajich J.E."/>
            <person name="Selbmann L."/>
        </authorList>
    </citation>
    <scope>NUCLEOTIDE SEQUENCE [LARGE SCALE GENOMIC DNA]</scope>
    <source>
        <strain evidence="5 6">CCFEE 5887</strain>
    </source>
</reference>
<keyword evidence="6" id="KW-1185">Reference proteome</keyword>
<proteinExistence type="predicted"/>
<sequence>MEPLTAIGLAASIINIVDFALQVVSKGNKIYHSCDGVHSEHGDLELVANDMLLLQNKLQLSSSPFLQRTKLNDDDRALHQLSTAANEVADQLLQKLNKAKAQGRFRRWKSLRQAVKSVWSKREVDGMATRLTRIKDQIQLRAMVSLRPVHSPIHSQGFANLNPRQDVEHTSSQNWQDQMTVRRAIMDLTKQVQRSNIYDHDDPGPADTMFISQAFPTNKFTSIGGRSALSVFKALMEAYMQHFSKPGFKVPEEHRNSEQLEQLWLRTITNTLFVNHVDSRLDAISERHAETFSWIFEERRTKTSPWSSFPAWLRSGTGIYWIHGKAASGKSTLMKYVTLDTKTAKHLRKWAGDRPLITAHFFCWNLGMELQKTQAGLVSSLVHQIFTQHPELVKVVLPELWEAVKAQPSFLLSILSLKWYSWTFQELRELLTTIMSHHQFPAKWCIFIDGLDEFDGEHQDIISIVQQLVSIDHVKVCLSSRPLVSLEDVHGSCPQLRLQDLTAGDIKLYVFENLAKSKRFQDFSGQQPVRVEDLVQRVVDMSSGVFLWVILVVRSLQQGLANRDQLSDLETRLRQLPPELEDLFQLMLSSIRPSFYINQGSRLFQIMYQAGEQISALKLSFADESDDSLCLSTSVGNLGPFCAESRFDSIEARVKTRTAGLLEVMGNGPSTMKTISGPSLFTLAAHEVRCKSETDGTANSDNISVRKLESTDRRVRAPTPKLREREHQSRPPLRNNTTADKSTSRPPRLSGGVANFHRRSERLDPTLKDGYVMPMSNPEELVHSIEFDDPEAPPGTPRQRGRRRKDDQGFLTVARSHGRRRDSSDGSPRPAPVPEPSSRLGLNAYQVQYLHLTVRDFLEKPDVWAFLLARTNDSDFDSSVSLARGSLLSLKYHAILNPGRWDSNVTSHVKSTVRFAGQAEMSTGVAQIQLLEELDTVCTALHGPQMGTVHWCSGMQHGLPPCSRCPTTFLTYSIARGMTLFVRAKIGPCLEEANRSSRTPLLIHATIQCPGNDMVHQSMIAFLLRSGLDPNERRHPALLTPWEEVLAKVDERVTNPTTRWSTDVSWLEVCNLYLMYGADRTACAPSGTPATELLLTAFYHLPQRHVDQLKPLLGITPYDLDERGLKRKAAYPDEYFPSKRLRNGQDITQP</sequence>
<dbReference type="Proteomes" id="UP001345827">
    <property type="component" value="Unassembled WGS sequence"/>
</dbReference>